<name>A0A3D8QN97_9EURO</name>
<comment type="subcellular location">
    <subcellularLocation>
        <location evidence="1">Membrane</location>
        <topology evidence="1">Multi-pass membrane protein</topology>
    </subcellularLocation>
</comment>
<feature type="transmembrane region" description="Helical" evidence="6">
    <location>
        <begin position="324"/>
        <end position="348"/>
    </location>
</feature>
<feature type="region of interest" description="Disordered" evidence="5">
    <location>
        <begin position="49"/>
        <end position="71"/>
    </location>
</feature>
<evidence type="ECO:0000256" key="3">
    <source>
        <dbReference type="ARBA" id="ARBA00022989"/>
    </source>
</evidence>
<reference evidence="8 9" key="1">
    <citation type="journal article" date="2018" name="IMA Fungus">
        <title>IMA Genome-F 9: Draft genome sequence of Annulohypoxylon stygium, Aspergillus mulundensis, Berkeleyomyces basicola (syn. Thielaviopsis basicola), Ceratocystis smalleyi, two Cercospora beticola strains, Coleophoma cylindrospora, Fusarium fracticaudum, Phialophora cf. hyalina, and Morchella septimelata.</title>
        <authorList>
            <person name="Wingfield B.D."/>
            <person name="Bills G.F."/>
            <person name="Dong Y."/>
            <person name="Huang W."/>
            <person name="Nel W.J."/>
            <person name="Swalarsk-Parry B.S."/>
            <person name="Vaghefi N."/>
            <person name="Wilken P.M."/>
            <person name="An Z."/>
            <person name="de Beer Z.W."/>
            <person name="De Vos L."/>
            <person name="Chen L."/>
            <person name="Duong T.A."/>
            <person name="Gao Y."/>
            <person name="Hammerbacher A."/>
            <person name="Kikkert J.R."/>
            <person name="Li Y."/>
            <person name="Li H."/>
            <person name="Li K."/>
            <person name="Li Q."/>
            <person name="Liu X."/>
            <person name="Ma X."/>
            <person name="Naidoo K."/>
            <person name="Pethybridge S.J."/>
            <person name="Sun J."/>
            <person name="Steenkamp E.T."/>
            <person name="van der Nest M.A."/>
            <person name="van Wyk S."/>
            <person name="Wingfield M.J."/>
            <person name="Xiong C."/>
            <person name="Yue Q."/>
            <person name="Zhang X."/>
        </authorList>
    </citation>
    <scope>NUCLEOTIDE SEQUENCE [LARGE SCALE GENOMIC DNA]</scope>
    <source>
        <strain evidence="8 9">DSM 5745</strain>
    </source>
</reference>
<dbReference type="InterPro" id="IPR011701">
    <property type="entry name" value="MFS"/>
</dbReference>
<evidence type="ECO:0000259" key="7">
    <source>
        <dbReference type="PROSITE" id="PS50850"/>
    </source>
</evidence>
<evidence type="ECO:0000256" key="4">
    <source>
        <dbReference type="ARBA" id="ARBA00023136"/>
    </source>
</evidence>
<feature type="transmembrane region" description="Helical" evidence="6">
    <location>
        <begin position="206"/>
        <end position="228"/>
    </location>
</feature>
<dbReference type="GO" id="GO:0005886">
    <property type="term" value="C:plasma membrane"/>
    <property type="evidence" value="ECO:0007669"/>
    <property type="project" value="TreeGrafter"/>
</dbReference>
<proteinExistence type="predicted"/>
<dbReference type="AlphaFoldDB" id="A0A3D8QN97"/>
<dbReference type="PANTHER" id="PTHR23502">
    <property type="entry name" value="MAJOR FACILITATOR SUPERFAMILY"/>
    <property type="match status" value="1"/>
</dbReference>
<feature type="transmembrane region" description="Helical" evidence="6">
    <location>
        <begin position="112"/>
        <end position="135"/>
    </location>
</feature>
<dbReference type="EMBL" id="PVWQ01000015">
    <property type="protein sequence ID" value="RDW63191.1"/>
    <property type="molecule type" value="Genomic_DNA"/>
</dbReference>
<dbReference type="GO" id="GO:0022857">
    <property type="term" value="F:transmembrane transporter activity"/>
    <property type="evidence" value="ECO:0007669"/>
    <property type="project" value="InterPro"/>
</dbReference>
<dbReference type="Proteomes" id="UP000256690">
    <property type="component" value="Unassembled WGS sequence"/>
</dbReference>
<dbReference type="STRING" id="1810919.A0A3D8QN97"/>
<sequence>MDIKAEVVVLEQDVSHPPGTQIWFTNITPDTRASWSWFWFWSRQPKLDSESSPQSPSSPADTSTPSPNDPLNWPQPRRAALLYTLGSNSFLTAALAPILATGLPKISSTYAVSLQSVSFTIGIYMLGLAFGALGWSVLATVFGRRPVYVLGSAGLIVSSAWAAASPSYVSLLLARLVQGAAAAPGEFLVGVSISEVYGPQERGFRLGVYMLLLAGGKSLSPLLGAGVIQALGWRWVLWIITIAAGVCFTCLFFLARETYWAREYSSNTHPLSPGEIYTENLRLSPPLRYTQTLPLFTGLLTPSTATWISLALQPFTLLTSPPLLWSATVYALSLGWLVILAETIAHLFESVGGYGFTPIQAGLLYISPLLGTILGSVVGGKVSDVLARAKAYANNGVYEPESRLLMMIPAVVATVLGLAGYGWSIEVQTHWVVPTVCFGAIYFGCILGSTTAVTYPWPGVLAVCRGLG</sequence>
<dbReference type="PANTHER" id="PTHR23502:SF4">
    <property type="entry name" value="MAJOR FACILITATOR SUPERFAMILY (MFS) PROFILE DOMAIN-CONTAINING PROTEIN-RELATED"/>
    <property type="match status" value="1"/>
</dbReference>
<organism evidence="8 9">
    <name type="scientific">Aspergillus mulundensis</name>
    <dbReference type="NCBI Taxonomy" id="1810919"/>
    <lineage>
        <taxon>Eukaryota</taxon>
        <taxon>Fungi</taxon>
        <taxon>Dikarya</taxon>
        <taxon>Ascomycota</taxon>
        <taxon>Pezizomycotina</taxon>
        <taxon>Eurotiomycetes</taxon>
        <taxon>Eurotiomycetidae</taxon>
        <taxon>Eurotiales</taxon>
        <taxon>Aspergillaceae</taxon>
        <taxon>Aspergillus</taxon>
        <taxon>Aspergillus subgen. Nidulantes</taxon>
    </lineage>
</organism>
<protein>
    <recommendedName>
        <fullName evidence="7">Major facilitator superfamily (MFS) profile domain-containing protein</fullName>
    </recommendedName>
</protein>
<feature type="domain" description="Major facilitator superfamily (MFS) profile" evidence="7">
    <location>
        <begin position="81"/>
        <end position="468"/>
    </location>
</feature>
<keyword evidence="3 6" id="KW-1133">Transmembrane helix</keyword>
<keyword evidence="2 6" id="KW-0812">Transmembrane</keyword>
<keyword evidence="4 6" id="KW-0472">Membrane</keyword>
<evidence type="ECO:0000256" key="6">
    <source>
        <dbReference type="SAM" id="Phobius"/>
    </source>
</evidence>
<accession>A0A3D8QN97</accession>
<dbReference type="InterPro" id="IPR036259">
    <property type="entry name" value="MFS_trans_sf"/>
</dbReference>
<dbReference type="InterPro" id="IPR020846">
    <property type="entry name" value="MFS_dom"/>
</dbReference>
<feature type="transmembrane region" description="Helical" evidence="6">
    <location>
        <begin position="80"/>
        <end position="100"/>
    </location>
</feature>
<evidence type="ECO:0000313" key="9">
    <source>
        <dbReference type="Proteomes" id="UP000256690"/>
    </source>
</evidence>
<dbReference type="GeneID" id="38120672"/>
<feature type="transmembrane region" description="Helical" evidence="6">
    <location>
        <begin position="431"/>
        <end position="455"/>
    </location>
</feature>
<evidence type="ECO:0000313" key="8">
    <source>
        <dbReference type="EMBL" id="RDW63191.1"/>
    </source>
</evidence>
<dbReference type="Gene3D" id="1.20.1250.20">
    <property type="entry name" value="MFS general substrate transporter like domains"/>
    <property type="match status" value="1"/>
</dbReference>
<evidence type="ECO:0000256" key="5">
    <source>
        <dbReference type="SAM" id="MobiDB-lite"/>
    </source>
</evidence>
<dbReference type="OrthoDB" id="4500315at2759"/>
<feature type="transmembrane region" description="Helical" evidence="6">
    <location>
        <begin position="147"/>
        <end position="164"/>
    </location>
</feature>
<dbReference type="RefSeq" id="XP_026599380.1">
    <property type="nucleotide sequence ID" value="XM_026752318.1"/>
</dbReference>
<feature type="compositionally biased region" description="Low complexity" evidence="5">
    <location>
        <begin position="50"/>
        <end position="70"/>
    </location>
</feature>
<gene>
    <name evidence="8" type="ORF">DSM5745_10302</name>
</gene>
<evidence type="ECO:0000256" key="2">
    <source>
        <dbReference type="ARBA" id="ARBA00022692"/>
    </source>
</evidence>
<keyword evidence="9" id="KW-1185">Reference proteome</keyword>
<dbReference type="SUPFAM" id="SSF103473">
    <property type="entry name" value="MFS general substrate transporter"/>
    <property type="match status" value="1"/>
</dbReference>
<feature type="transmembrane region" description="Helical" evidence="6">
    <location>
        <begin position="235"/>
        <end position="255"/>
    </location>
</feature>
<dbReference type="Pfam" id="PF07690">
    <property type="entry name" value="MFS_1"/>
    <property type="match status" value="1"/>
</dbReference>
<feature type="transmembrane region" description="Helical" evidence="6">
    <location>
        <begin position="404"/>
        <end position="425"/>
    </location>
</feature>
<feature type="transmembrane region" description="Helical" evidence="6">
    <location>
        <begin position="363"/>
        <end position="383"/>
    </location>
</feature>
<evidence type="ECO:0000256" key="1">
    <source>
        <dbReference type="ARBA" id="ARBA00004141"/>
    </source>
</evidence>
<feature type="transmembrane region" description="Helical" evidence="6">
    <location>
        <begin position="293"/>
        <end position="312"/>
    </location>
</feature>
<dbReference type="PROSITE" id="PS50850">
    <property type="entry name" value="MFS"/>
    <property type="match status" value="1"/>
</dbReference>
<comment type="caution">
    <text evidence="8">The sequence shown here is derived from an EMBL/GenBank/DDBJ whole genome shotgun (WGS) entry which is preliminary data.</text>
</comment>